<gene>
    <name evidence="2" type="ORF">O181_111512</name>
</gene>
<evidence type="ECO:0000313" key="3">
    <source>
        <dbReference type="Proteomes" id="UP000765509"/>
    </source>
</evidence>
<accession>A0A9Q3K020</accession>
<keyword evidence="3" id="KW-1185">Reference proteome</keyword>
<organism evidence="2 3">
    <name type="scientific">Austropuccinia psidii MF-1</name>
    <dbReference type="NCBI Taxonomy" id="1389203"/>
    <lineage>
        <taxon>Eukaryota</taxon>
        <taxon>Fungi</taxon>
        <taxon>Dikarya</taxon>
        <taxon>Basidiomycota</taxon>
        <taxon>Pucciniomycotina</taxon>
        <taxon>Pucciniomycetes</taxon>
        <taxon>Pucciniales</taxon>
        <taxon>Sphaerophragmiaceae</taxon>
        <taxon>Austropuccinia</taxon>
    </lineage>
</organism>
<sequence>MPSDEQLVFNTPNSNTINALAQELSPQDNHCDEDNVDKMEQVPWTLEELNQAGNKIRFALSSWPDGLKVPCWKLHLKALSALKNNIHKAQEQNKIQNPIRDFFVKNPRFYCHLLKIIIKTSPVINSTDQQSKHSKTPIATPPQKPLNTPRSPH</sequence>
<evidence type="ECO:0000256" key="1">
    <source>
        <dbReference type="SAM" id="MobiDB-lite"/>
    </source>
</evidence>
<reference evidence="2" key="1">
    <citation type="submission" date="2021-03" db="EMBL/GenBank/DDBJ databases">
        <title>Draft genome sequence of rust myrtle Austropuccinia psidii MF-1, a brazilian biotype.</title>
        <authorList>
            <person name="Quecine M.C."/>
            <person name="Pachon D.M.R."/>
            <person name="Bonatelli M.L."/>
            <person name="Correr F.H."/>
            <person name="Franceschini L.M."/>
            <person name="Leite T.F."/>
            <person name="Margarido G.R.A."/>
            <person name="Almeida C.A."/>
            <person name="Ferrarezi J.A."/>
            <person name="Labate C.A."/>
        </authorList>
    </citation>
    <scope>NUCLEOTIDE SEQUENCE</scope>
    <source>
        <strain evidence="2">MF-1</strain>
    </source>
</reference>
<feature type="region of interest" description="Disordered" evidence="1">
    <location>
        <begin position="125"/>
        <end position="153"/>
    </location>
</feature>
<dbReference type="AlphaFoldDB" id="A0A9Q3K020"/>
<evidence type="ECO:0000313" key="2">
    <source>
        <dbReference type="EMBL" id="MBW0571797.1"/>
    </source>
</evidence>
<dbReference type="EMBL" id="AVOT02088854">
    <property type="protein sequence ID" value="MBW0571797.1"/>
    <property type="molecule type" value="Genomic_DNA"/>
</dbReference>
<comment type="caution">
    <text evidence="2">The sequence shown here is derived from an EMBL/GenBank/DDBJ whole genome shotgun (WGS) entry which is preliminary data.</text>
</comment>
<proteinExistence type="predicted"/>
<protein>
    <submittedName>
        <fullName evidence="2">Uncharacterized protein</fullName>
    </submittedName>
</protein>
<dbReference type="Proteomes" id="UP000765509">
    <property type="component" value="Unassembled WGS sequence"/>
</dbReference>
<name>A0A9Q3K020_9BASI</name>